<protein>
    <submittedName>
        <fullName evidence="2">Mycoredoxin</fullName>
    </submittedName>
</protein>
<evidence type="ECO:0000313" key="2">
    <source>
        <dbReference type="EMBL" id="RVW04996.1"/>
    </source>
</evidence>
<dbReference type="Gene3D" id="3.40.30.10">
    <property type="entry name" value="Glutaredoxin"/>
    <property type="match status" value="1"/>
</dbReference>
<dbReference type="InterPro" id="IPR017937">
    <property type="entry name" value="Thioredoxin_CS"/>
</dbReference>
<gene>
    <name evidence="2" type="ORF">EF834_06185</name>
</gene>
<reference evidence="2 3" key="1">
    <citation type="submission" date="2018-11" db="EMBL/GenBank/DDBJ databases">
        <title>Rhodococcus spongicola sp. nov. and Rhodococcus xishaensis sp. nov. from marine sponges.</title>
        <authorList>
            <person name="Li L."/>
            <person name="Lin H.W."/>
        </authorList>
    </citation>
    <scope>NUCLEOTIDE SEQUENCE [LARGE SCALE GENOMIC DNA]</scope>
    <source>
        <strain evidence="2 3">LHW50502</strain>
    </source>
</reference>
<dbReference type="PROSITE" id="PS00194">
    <property type="entry name" value="THIOREDOXIN_1"/>
    <property type="match status" value="1"/>
</dbReference>
<accession>A0A438B251</accession>
<dbReference type="NCBIfam" id="TIGR02200">
    <property type="entry name" value="GlrX_actino"/>
    <property type="match status" value="1"/>
</dbReference>
<dbReference type="InterPro" id="IPR011915">
    <property type="entry name" value="GlrX_actino"/>
</dbReference>
<dbReference type="GO" id="GO:0045454">
    <property type="term" value="P:cell redox homeostasis"/>
    <property type="evidence" value="ECO:0007669"/>
    <property type="project" value="TreeGrafter"/>
</dbReference>
<dbReference type="SUPFAM" id="SSF52833">
    <property type="entry name" value="Thioredoxin-like"/>
    <property type="match status" value="1"/>
</dbReference>
<evidence type="ECO:0000313" key="3">
    <source>
        <dbReference type="Proteomes" id="UP000284333"/>
    </source>
</evidence>
<dbReference type="GO" id="GO:0009055">
    <property type="term" value="F:electron transfer activity"/>
    <property type="evidence" value="ECO:0007669"/>
    <property type="project" value="TreeGrafter"/>
</dbReference>
<dbReference type="Proteomes" id="UP000284333">
    <property type="component" value="Unassembled WGS sequence"/>
</dbReference>
<dbReference type="InterPro" id="IPR002109">
    <property type="entry name" value="Glutaredoxin"/>
</dbReference>
<comment type="caution">
    <text evidence="2">The sequence shown here is derived from an EMBL/GenBank/DDBJ whole genome shotgun (WGS) entry which is preliminary data.</text>
</comment>
<dbReference type="InterPro" id="IPR051548">
    <property type="entry name" value="Grx-like_ET"/>
</dbReference>
<dbReference type="InterPro" id="IPR036249">
    <property type="entry name" value="Thioredoxin-like_sf"/>
</dbReference>
<proteinExistence type="predicted"/>
<keyword evidence="3" id="KW-1185">Reference proteome</keyword>
<dbReference type="Pfam" id="PF00462">
    <property type="entry name" value="Glutaredoxin"/>
    <property type="match status" value="1"/>
</dbReference>
<name>A0A438B251_9NOCA</name>
<organism evidence="2 3">
    <name type="scientific">Rhodococcus spongiicola</name>
    <dbReference type="NCBI Taxonomy" id="2487352"/>
    <lineage>
        <taxon>Bacteria</taxon>
        <taxon>Bacillati</taxon>
        <taxon>Actinomycetota</taxon>
        <taxon>Actinomycetes</taxon>
        <taxon>Mycobacteriales</taxon>
        <taxon>Nocardiaceae</taxon>
        <taxon>Rhodococcus</taxon>
    </lineage>
</organism>
<feature type="domain" description="Glutaredoxin" evidence="1">
    <location>
        <begin position="9"/>
        <end position="61"/>
    </location>
</feature>
<dbReference type="PANTHER" id="PTHR34386:SF1">
    <property type="entry name" value="GLUTAREDOXIN-LIKE PROTEIN NRDH"/>
    <property type="match status" value="1"/>
</dbReference>
<evidence type="ECO:0000259" key="1">
    <source>
        <dbReference type="Pfam" id="PF00462"/>
    </source>
</evidence>
<dbReference type="EMBL" id="RKLN01000002">
    <property type="protein sequence ID" value="RVW04996.1"/>
    <property type="molecule type" value="Genomic_DNA"/>
</dbReference>
<sequence>MTIEAPALTMYSTTWCGYCRRLKKQLDENGISYVEVDIEQDPTSAEFVGSVNGGNHVVPTVKYADGSTATNPTLLQVRTALGL</sequence>
<dbReference type="CDD" id="cd02976">
    <property type="entry name" value="NrdH"/>
    <property type="match status" value="1"/>
</dbReference>
<dbReference type="OrthoDB" id="8991911at2"/>
<dbReference type="PANTHER" id="PTHR34386">
    <property type="entry name" value="GLUTAREDOXIN"/>
    <property type="match status" value="1"/>
</dbReference>
<dbReference type="PROSITE" id="PS51354">
    <property type="entry name" value="GLUTAREDOXIN_2"/>
    <property type="match status" value="1"/>
</dbReference>
<dbReference type="AlphaFoldDB" id="A0A438B251"/>